<dbReference type="EMBL" id="ML220125">
    <property type="protein sequence ID" value="TGZ80375.1"/>
    <property type="molecule type" value="Genomic_DNA"/>
</dbReference>
<name>A0A4V3SIJ4_9PEZI</name>
<dbReference type="InParanoid" id="A0A4V3SIJ4"/>
<keyword evidence="2" id="KW-1185">Reference proteome</keyword>
<gene>
    <name evidence="1" type="ORF">EX30DRAFT_396379</name>
</gene>
<proteinExistence type="predicted"/>
<accession>A0A4V3SIJ4</accession>
<sequence>MLAKHSLPRVLLHTPTLRPPSLALRASVSTSRSTTSSTAFLPVAIPNPLELDFLSQPRERPIRVPFLPDNDLSRHHRHEYVPRVAPPHVNPLIEMLSNSPNAGESRFVEVARGVVKGLVPDHGGEVTKMEAGGGGVLGLAAAGVWWVGGEGVMIGLGIL</sequence>
<protein>
    <submittedName>
        <fullName evidence="1">Uncharacterized protein</fullName>
    </submittedName>
</protein>
<evidence type="ECO:0000313" key="2">
    <source>
        <dbReference type="Proteomes" id="UP000298138"/>
    </source>
</evidence>
<organism evidence="1 2">
    <name type="scientific">Ascodesmis nigricans</name>
    <dbReference type="NCBI Taxonomy" id="341454"/>
    <lineage>
        <taxon>Eukaryota</taxon>
        <taxon>Fungi</taxon>
        <taxon>Dikarya</taxon>
        <taxon>Ascomycota</taxon>
        <taxon>Pezizomycotina</taxon>
        <taxon>Pezizomycetes</taxon>
        <taxon>Pezizales</taxon>
        <taxon>Ascodesmidaceae</taxon>
        <taxon>Ascodesmis</taxon>
    </lineage>
</organism>
<dbReference type="AlphaFoldDB" id="A0A4V3SIJ4"/>
<evidence type="ECO:0000313" key="1">
    <source>
        <dbReference type="EMBL" id="TGZ80375.1"/>
    </source>
</evidence>
<dbReference type="Proteomes" id="UP000298138">
    <property type="component" value="Unassembled WGS sequence"/>
</dbReference>
<reference evidence="1 2" key="1">
    <citation type="submission" date="2019-04" db="EMBL/GenBank/DDBJ databases">
        <title>Comparative genomics and transcriptomics to analyze fruiting body development in filamentous ascomycetes.</title>
        <authorList>
            <consortium name="DOE Joint Genome Institute"/>
            <person name="Lutkenhaus R."/>
            <person name="Traeger S."/>
            <person name="Breuer J."/>
            <person name="Kuo A."/>
            <person name="Lipzen A."/>
            <person name="Pangilinan J."/>
            <person name="Dilworth D."/>
            <person name="Sandor L."/>
            <person name="Poggeler S."/>
            <person name="Barry K."/>
            <person name="Grigoriev I.V."/>
            <person name="Nowrousian M."/>
        </authorList>
    </citation>
    <scope>NUCLEOTIDE SEQUENCE [LARGE SCALE GENOMIC DNA]</scope>
    <source>
        <strain evidence="1 2">CBS 389.68</strain>
    </source>
</reference>